<sequence length="181" mass="19528">MTESLPIAAIVHSGKHQADDLLIAFFNDLTTRGWKIRGLVRGPADSADDCATRTVLDVHTGEIYPISQNLGQGSTACCLDPGALIAAAVVLHRAFEAQVDLALVNRFGILEADGKGFAQEMLSFMGEGIPMLTVVSQTYLEAWRHFTGGLAHEMPATKEALYDWARSLPAAQKWPLAEHAA</sequence>
<gene>
    <name evidence="1" type="ORF">H0484_07780</name>
</gene>
<dbReference type="EMBL" id="JACDXW010000003">
    <property type="protein sequence ID" value="MCB5363646.1"/>
    <property type="molecule type" value="Genomic_DNA"/>
</dbReference>
<evidence type="ECO:0000313" key="2">
    <source>
        <dbReference type="Proteomes" id="UP000776983"/>
    </source>
</evidence>
<dbReference type="Proteomes" id="UP000776983">
    <property type="component" value="Unassembled WGS sequence"/>
</dbReference>
<keyword evidence="2" id="KW-1185">Reference proteome</keyword>
<reference evidence="1 2" key="1">
    <citation type="submission" date="2020-07" db="EMBL/GenBank/DDBJ databases">
        <title>Pusillimonas sp. nov., isolated from poultry manure in Taiwan.</title>
        <authorList>
            <person name="Lin S.-Y."/>
            <person name="Tang Y.-S."/>
            <person name="Young C.-C."/>
        </authorList>
    </citation>
    <scope>NUCLEOTIDE SEQUENCE [LARGE SCALE GENOMIC DNA]</scope>
    <source>
        <strain evidence="1 2">CC-YST705</strain>
    </source>
</reference>
<accession>A0ABS8CC83</accession>
<protein>
    <submittedName>
        <fullName evidence="1">DUF2478 domain-containing protein</fullName>
    </submittedName>
</protein>
<name>A0ABS8CC83_9BURK</name>
<proteinExistence type="predicted"/>
<dbReference type="InterPro" id="IPR018912">
    <property type="entry name" value="DUF2478"/>
</dbReference>
<dbReference type="Pfam" id="PF10649">
    <property type="entry name" value="DUF2478"/>
    <property type="match status" value="1"/>
</dbReference>
<evidence type="ECO:0000313" key="1">
    <source>
        <dbReference type="EMBL" id="MCB5363646.1"/>
    </source>
</evidence>
<organism evidence="1 2">
    <name type="scientific">Mesopusillimonas faecipullorum</name>
    <dbReference type="NCBI Taxonomy" id="2755040"/>
    <lineage>
        <taxon>Bacteria</taxon>
        <taxon>Pseudomonadati</taxon>
        <taxon>Pseudomonadota</taxon>
        <taxon>Betaproteobacteria</taxon>
        <taxon>Burkholderiales</taxon>
        <taxon>Alcaligenaceae</taxon>
        <taxon>Mesopusillimonas</taxon>
    </lineage>
</organism>
<comment type="caution">
    <text evidence="1">The sequence shown here is derived from an EMBL/GenBank/DDBJ whole genome shotgun (WGS) entry which is preliminary data.</text>
</comment>
<dbReference type="RefSeq" id="WP_226954011.1">
    <property type="nucleotide sequence ID" value="NZ_JACDXW010000003.1"/>
</dbReference>